<accession>A0AAV9VQW4</accession>
<protein>
    <recommendedName>
        <fullName evidence="9">NACHT domain-containing protein</fullName>
    </recommendedName>
</protein>
<dbReference type="PANTHER" id="PTHR10039">
    <property type="entry name" value="AMELOGENIN"/>
    <property type="match status" value="1"/>
</dbReference>
<evidence type="ECO:0000256" key="4">
    <source>
        <dbReference type="SAM" id="Coils"/>
    </source>
</evidence>
<dbReference type="PROSITE" id="PS50294">
    <property type="entry name" value="WD_REPEATS_REGION"/>
    <property type="match status" value="2"/>
</dbReference>
<dbReference type="EMBL" id="JAVHJL010000012">
    <property type="protein sequence ID" value="KAK6495585.1"/>
    <property type="molecule type" value="Genomic_DNA"/>
</dbReference>
<dbReference type="Gene3D" id="2.130.10.10">
    <property type="entry name" value="YVTN repeat-like/Quinoprotein amine dehydrogenase"/>
    <property type="match status" value="1"/>
</dbReference>
<comment type="caution">
    <text evidence="7">The sequence shown here is derived from an EMBL/GenBank/DDBJ whole genome shotgun (WGS) entry which is preliminary data.</text>
</comment>
<feature type="coiled-coil region" evidence="4">
    <location>
        <begin position="24"/>
        <end position="51"/>
    </location>
</feature>
<keyword evidence="8" id="KW-1185">Reference proteome</keyword>
<dbReference type="InterPro" id="IPR001680">
    <property type="entry name" value="WD40_rpt"/>
</dbReference>
<dbReference type="PANTHER" id="PTHR10039:SF16">
    <property type="entry name" value="GPI INOSITOL-DEACYLASE"/>
    <property type="match status" value="1"/>
</dbReference>
<evidence type="ECO:0000259" key="5">
    <source>
        <dbReference type="Pfam" id="PF17111"/>
    </source>
</evidence>
<feature type="repeat" description="WD" evidence="3">
    <location>
        <begin position="802"/>
        <end position="843"/>
    </location>
</feature>
<dbReference type="Pfam" id="PF00400">
    <property type="entry name" value="WD40"/>
    <property type="match status" value="2"/>
</dbReference>
<dbReference type="Pfam" id="PF17111">
    <property type="entry name" value="PigL_N"/>
    <property type="match status" value="1"/>
</dbReference>
<evidence type="ECO:0008006" key="9">
    <source>
        <dbReference type="Google" id="ProtNLM"/>
    </source>
</evidence>
<dbReference type="InterPro" id="IPR056884">
    <property type="entry name" value="NPHP3-like_N"/>
</dbReference>
<evidence type="ECO:0000256" key="3">
    <source>
        <dbReference type="PROSITE-ProRule" id="PRU00221"/>
    </source>
</evidence>
<keyword evidence="2" id="KW-0677">Repeat</keyword>
<dbReference type="InterPro" id="IPR036322">
    <property type="entry name" value="WD40_repeat_dom_sf"/>
</dbReference>
<dbReference type="Pfam" id="PF24883">
    <property type="entry name" value="NPHP3_N"/>
    <property type="match status" value="1"/>
</dbReference>
<dbReference type="Proteomes" id="UP001370758">
    <property type="component" value="Unassembled WGS sequence"/>
</dbReference>
<evidence type="ECO:0000313" key="7">
    <source>
        <dbReference type="EMBL" id="KAK6495585.1"/>
    </source>
</evidence>
<dbReference type="InterPro" id="IPR027417">
    <property type="entry name" value="P-loop_NTPase"/>
</dbReference>
<evidence type="ECO:0000256" key="1">
    <source>
        <dbReference type="ARBA" id="ARBA00022574"/>
    </source>
</evidence>
<organism evidence="7 8">
    <name type="scientific">Arthrobotrys musiformis</name>
    <dbReference type="NCBI Taxonomy" id="47236"/>
    <lineage>
        <taxon>Eukaryota</taxon>
        <taxon>Fungi</taxon>
        <taxon>Dikarya</taxon>
        <taxon>Ascomycota</taxon>
        <taxon>Pezizomycotina</taxon>
        <taxon>Orbiliomycetes</taxon>
        <taxon>Orbiliales</taxon>
        <taxon>Orbiliaceae</taxon>
        <taxon>Arthrobotrys</taxon>
    </lineage>
</organism>
<dbReference type="SUPFAM" id="SSF50978">
    <property type="entry name" value="WD40 repeat-like"/>
    <property type="match status" value="1"/>
</dbReference>
<sequence length="843" mass="94503">MDGLSAAASVIAVIDVSAKLLGVLGKYCKDAKDAKEDIQQLTEQVESLHGVLESIQTLIDGKGETKIPDIQSLKGSLAQCKARVQEVFGKLPEQKKVLGWRKSLKWPFDKPRVKEILYALESSRATLSNSLALSNLNISIGTREEVETANANIKAAGLWEKRQFLQKLEAEGAALNSKKQQYDPKCLENTRTDLLNEIESWATCDKGPSIFWLRGMAGTGKSTISRTIAGSFDNSKILGASFFFSRGDGDRGRATKFITTIASQLASRIPPFEQSLHETIDQLGSTNISDMDFRSQWSKLVIKPLSGSKFGGSSKQVLVLVIDALDECGREEDAQLIVELLQSGASLLQSVELRTYITSRPEGYINRAFDTIPQQGLANIALHDISKDIVQADIKHFLHHEFHRIGEERRLPLNWITDEQIEVLTKKSDGLFIYAATVCRFINGKADSPKNFLKTALEEARHGISATPSLDKIYLEILKTAVLGECEQSQKEFRIKRFKEVVGCLILLSQNFVVEDLAGFLERDVDSVREFLRLLSSVLDVPKSDLERSEIRLLHPSFRDFLLDPVRCSDADFQVNEKETTKTMALRCIGIMRETLRKDICGLGLSGARIEDVEKAVIDKSIPETTKHACLYWVDYLKRSEIGLVDDDEFHKFLQDHILHWFEALSLMRALSEGIRMIESLLFMLGDSKNNVYSLVYDAKRFIRFNRSIMERSPLQVYLSCLLFSPNQCLIRRQKWGEIPPWIKSASAFQQSWDSCVQTLEGHSRWVGSVAFSHDGKQLASGSHDTTIKLWDTTTGASLATLEGHSGWVRSVAFSHDDKQLASGSEDGTIKLWDTATVKRNRS</sequence>
<proteinExistence type="predicted"/>
<dbReference type="InterPro" id="IPR015943">
    <property type="entry name" value="WD40/YVTN_repeat-like_dom_sf"/>
</dbReference>
<keyword evidence="1 3" id="KW-0853">WD repeat</keyword>
<dbReference type="PROSITE" id="PS50082">
    <property type="entry name" value="WD_REPEATS_2"/>
    <property type="match status" value="2"/>
</dbReference>
<feature type="repeat" description="WD" evidence="3">
    <location>
        <begin position="760"/>
        <end position="801"/>
    </location>
</feature>
<reference evidence="7 8" key="1">
    <citation type="submission" date="2023-08" db="EMBL/GenBank/DDBJ databases">
        <authorList>
            <person name="Palmer J.M."/>
        </authorList>
    </citation>
    <scope>NUCLEOTIDE SEQUENCE [LARGE SCALE GENOMIC DNA]</scope>
    <source>
        <strain evidence="7 8">TWF481</strain>
    </source>
</reference>
<name>A0AAV9VQW4_9PEZI</name>
<feature type="domain" description="Azaphilone pigments biosynthesis cluster protein L N-terminal" evidence="5">
    <location>
        <begin position="1"/>
        <end position="156"/>
    </location>
</feature>
<keyword evidence="4" id="KW-0175">Coiled coil</keyword>
<feature type="domain" description="Nephrocystin 3-like N-terminal" evidence="6">
    <location>
        <begin position="197"/>
        <end position="360"/>
    </location>
</feature>
<dbReference type="Gene3D" id="3.40.50.300">
    <property type="entry name" value="P-loop containing nucleotide triphosphate hydrolases"/>
    <property type="match status" value="1"/>
</dbReference>
<dbReference type="PROSITE" id="PS00678">
    <property type="entry name" value="WD_REPEATS_1"/>
    <property type="match status" value="2"/>
</dbReference>
<evidence type="ECO:0000313" key="8">
    <source>
        <dbReference type="Proteomes" id="UP001370758"/>
    </source>
</evidence>
<dbReference type="SUPFAM" id="SSF52540">
    <property type="entry name" value="P-loop containing nucleoside triphosphate hydrolases"/>
    <property type="match status" value="1"/>
</dbReference>
<dbReference type="InterPro" id="IPR031348">
    <property type="entry name" value="PigL_N"/>
</dbReference>
<dbReference type="InterPro" id="IPR019775">
    <property type="entry name" value="WD40_repeat_CS"/>
</dbReference>
<evidence type="ECO:0000256" key="2">
    <source>
        <dbReference type="ARBA" id="ARBA00022737"/>
    </source>
</evidence>
<dbReference type="AlphaFoldDB" id="A0AAV9VQW4"/>
<dbReference type="SMART" id="SM00320">
    <property type="entry name" value="WD40"/>
    <property type="match status" value="2"/>
</dbReference>
<gene>
    <name evidence="7" type="ORF">TWF481_002633</name>
</gene>
<evidence type="ECO:0000259" key="6">
    <source>
        <dbReference type="Pfam" id="PF24883"/>
    </source>
</evidence>